<dbReference type="EMBL" id="JBHMEP010000001">
    <property type="protein sequence ID" value="MFB9135138.1"/>
    <property type="molecule type" value="Genomic_DNA"/>
</dbReference>
<reference evidence="4 5" key="1">
    <citation type="submission" date="2024-09" db="EMBL/GenBank/DDBJ databases">
        <authorList>
            <person name="Sun Q."/>
            <person name="Mori K."/>
        </authorList>
    </citation>
    <scope>NUCLEOTIDE SEQUENCE [LARGE SCALE GENOMIC DNA]</scope>
    <source>
        <strain evidence="4 5">CECT 8064</strain>
    </source>
</reference>
<evidence type="ECO:0000256" key="1">
    <source>
        <dbReference type="SAM" id="MobiDB-lite"/>
    </source>
</evidence>
<dbReference type="Proteomes" id="UP001589645">
    <property type="component" value="Unassembled WGS sequence"/>
</dbReference>
<dbReference type="Pfam" id="PF13400">
    <property type="entry name" value="Tad"/>
    <property type="match status" value="1"/>
</dbReference>
<protein>
    <submittedName>
        <fullName evidence="4">Pilus assembly protein TadG-related protein</fullName>
    </submittedName>
</protein>
<evidence type="ECO:0000313" key="5">
    <source>
        <dbReference type="Proteomes" id="UP001589645"/>
    </source>
</evidence>
<keyword evidence="5" id="KW-1185">Reference proteome</keyword>
<gene>
    <name evidence="4" type="ORF">ACFFUV_09200</name>
</gene>
<evidence type="ECO:0000256" key="2">
    <source>
        <dbReference type="SAM" id="Phobius"/>
    </source>
</evidence>
<feature type="transmembrane region" description="Helical" evidence="2">
    <location>
        <begin position="16"/>
        <end position="36"/>
    </location>
</feature>
<accession>A0ABV5HLM2</accession>
<sequence length="424" mass="45415">MRVSMYTQHRHHQSGLVVAIVTLAMFSLIGIAALAIDVNHALMNKSRLQNSVDAAALAAAIVLDNEGTSESAKSAAEETLTKMALSDGNDEMEFDFTNLEVLFSDNAKVFSSDSTVTSPRFVRVSINDYPLYGFFTDIFDIAKSITASAVAGPSPGAVVANVVPMAVCEGKEINDSFYGYSSSTIYALKLPSSSGHDDPEGESMGPGNFQLLDLSSTDGEGNIIDIDYKTNSGASSVRNGLAGHFYGQVKIGGTVDTKPGASTGPVGQGLNTRLDSDDDMTPPDQYIKEPTTKARLDNNGEVVYEGEWYYADYLSERQTCFGESQDTSLCPVNGQPDRRILPVPIVDCSSGVDDSENGKTTYRVTAIGCFFMLQKAPTNNSGKDAVYGEFISECEVTGGMPGSDSNNDGPYRIVLYEDPYSEDS</sequence>
<comment type="caution">
    <text evidence="4">The sequence shown here is derived from an EMBL/GenBank/DDBJ whole genome shotgun (WGS) entry which is preliminary data.</text>
</comment>
<keyword evidence="2" id="KW-0812">Transmembrane</keyword>
<feature type="region of interest" description="Disordered" evidence="1">
    <location>
        <begin position="256"/>
        <end position="282"/>
    </location>
</feature>
<feature type="domain" description="Putative Flp pilus-assembly TadG-like N-terminal" evidence="3">
    <location>
        <begin position="18"/>
        <end position="60"/>
    </location>
</feature>
<proteinExistence type="predicted"/>
<dbReference type="InterPro" id="IPR028087">
    <property type="entry name" value="Tad_N"/>
</dbReference>
<organism evidence="4 5">
    <name type="scientific">Vibrio olivae</name>
    <dbReference type="NCBI Taxonomy" id="1243002"/>
    <lineage>
        <taxon>Bacteria</taxon>
        <taxon>Pseudomonadati</taxon>
        <taxon>Pseudomonadota</taxon>
        <taxon>Gammaproteobacteria</taxon>
        <taxon>Vibrionales</taxon>
        <taxon>Vibrionaceae</taxon>
        <taxon>Vibrio</taxon>
    </lineage>
</organism>
<name>A0ABV5HLM2_9VIBR</name>
<evidence type="ECO:0000259" key="3">
    <source>
        <dbReference type="Pfam" id="PF13400"/>
    </source>
</evidence>
<keyword evidence="2" id="KW-0472">Membrane</keyword>
<evidence type="ECO:0000313" key="4">
    <source>
        <dbReference type="EMBL" id="MFB9135138.1"/>
    </source>
</evidence>
<keyword evidence="2" id="KW-1133">Transmembrane helix</keyword>
<dbReference type="RefSeq" id="WP_390191453.1">
    <property type="nucleotide sequence ID" value="NZ_JBHMEP010000001.1"/>
</dbReference>